<feature type="transmembrane region" description="Helical" evidence="1">
    <location>
        <begin position="50"/>
        <end position="72"/>
    </location>
</feature>
<name>A0A7J5Y622_DISMA</name>
<keyword evidence="3" id="KW-1185">Reference proteome</keyword>
<gene>
    <name evidence="2" type="ORF">F7725_007644</name>
</gene>
<proteinExistence type="predicted"/>
<keyword evidence="1" id="KW-1133">Transmembrane helix</keyword>
<feature type="non-terminal residue" evidence="2">
    <location>
        <position position="171"/>
    </location>
</feature>
<dbReference type="AlphaFoldDB" id="A0A7J5Y622"/>
<reference evidence="2 3" key="1">
    <citation type="submission" date="2020-03" db="EMBL/GenBank/DDBJ databases">
        <title>Dissostichus mawsoni Genome sequencing and assembly.</title>
        <authorList>
            <person name="Park H."/>
        </authorList>
    </citation>
    <scope>NUCLEOTIDE SEQUENCE [LARGE SCALE GENOMIC DNA]</scope>
    <source>
        <strain evidence="2">DM0001</strain>
        <tissue evidence="2">Muscle</tissue>
    </source>
</reference>
<accession>A0A7J5Y622</accession>
<protein>
    <submittedName>
        <fullName evidence="2">Uncharacterized protein</fullName>
    </submittedName>
</protein>
<keyword evidence="1" id="KW-0812">Transmembrane</keyword>
<dbReference type="OrthoDB" id="8928178at2759"/>
<evidence type="ECO:0000313" key="2">
    <source>
        <dbReference type="EMBL" id="KAF3844481.1"/>
    </source>
</evidence>
<organism evidence="2 3">
    <name type="scientific">Dissostichus mawsoni</name>
    <name type="common">Antarctic cod</name>
    <dbReference type="NCBI Taxonomy" id="36200"/>
    <lineage>
        <taxon>Eukaryota</taxon>
        <taxon>Metazoa</taxon>
        <taxon>Chordata</taxon>
        <taxon>Craniata</taxon>
        <taxon>Vertebrata</taxon>
        <taxon>Euteleostomi</taxon>
        <taxon>Actinopterygii</taxon>
        <taxon>Neopterygii</taxon>
        <taxon>Teleostei</taxon>
        <taxon>Neoteleostei</taxon>
        <taxon>Acanthomorphata</taxon>
        <taxon>Eupercaria</taxon>
        <taxon>Perciformes</taxon>
        <taxon>Notothenioidei</taxon>
        <taxon>Nototheniidae</taxon>
        <taxon>Dissostichus</taxon>
    </lineage>
</organism>
<evidence type="ECO:0000313" key="3">
    <source>
        <dbReference type="Proteomes" id="UP000518266"/>
    </source>
</evidence>
<evidence type="ECO:0000256" key="1">
    <source>
        <dbReference type="SAM" id="Phobius"/>
    </source>
</evidence>
<sequence>GQRSLHAAQCYCPNSRLVCQPEACLKKDFRVKRSNAFLPKGPRMGTNIEVLVLLYSLAHGLSLSVVTSAFGIPKSTVHRIIKHALQHSLSTFSFLGGAAGWFQPQTVMRVVRGLDHQPHLGGGGRGAGSSLRIKEDCGAEATRTGGLIEGLAPMASSMAMKKGHVAGVSSP</sequence>
<dbReference type="Proteomes" id="UP000518266">
    <property type="component" value="Unassembled WGS sequence"/>
</dbReference>
<dbReference type="EMBL" id="JAAKFY010000015">
    <property type="protein sequence ID" value="KAF3844481.1"/>
    <property type="molecule type" value="Genomic_DNA"/>
</dbReference>
<keyword evidence="1" id="KW-0472">Membrane</keyword>
<comment type="caution">
    <text evidence="2">The sequence shown here is derived from an EMBL/GenBank/DDBJ whole genome shotgun (WGS) entry which is preliminary data.</text>
</comment>